<proteinExistence type="predicted"/>
<sequence length="206" mass="22747">MRVVREHTLPPTSPIPSHRSSSAPSPSPLYLFGKNRNRTRRATKKPLWKLYAFHGDVRVVSNPDVKSLVEVLLFAPHASTRTVVGASLLPRPPQHTSFRALCDPSRSAATHGNGVTLSILQTPTNFPDSLAVGLLNYRTTSPVDIQGTDVDPDGYAEAPLKSRRLELYAFHGDVCAVYEPQRQTVGCKARHKPNPRLKCCSWHPTP</sequence>
<dbReference type="Gramene" id="OBART07G11100.1">
    <property type="protein sequence ID" value="OBART07G11100.1"/>
    <property type="gene ID" value="OBART07G11100"/>
</dbReference>
<name>A0A0D3GPW2_9ORYZ</name>
<reference evidence="2" key="1">
    <citation type="journal article" date="2009" name="Rice">
        <title>De Novo Next Generation Sequencing of Plant Genomes.</title>
        <authorList>
            <person name="Rounsley S."/>
            <person name="Marri P.R."/>
            <person name="Yu Y."/>
            <person name="He R."/>
            <person name="Sisneros N."/>
            <person name="Goicoechea J.L."/>
            <person name="Lee S.J."/>
            <person name="Angelova A."/>
            <person name="Kudrna D."/>
            <person name="Luo M."/>
            <person name="Affourtit J."/>
            <person name="Desany B."/>
            <person name="Knight J."/>
            <person name="Niazi F."/>
            <person name="Egholm M."/>
            <person name="Wing R.A."/>
        </authorList>
    </citation>
    <scope>NUCLEOTIDE SEQUENCE [LARGE SCALE GENOMIC DNA]</scope>
    <source>
        <strain evidence="2">cv. IRGC 105608</strain>
    </source>
</reference>
<dbReference type="EnsemblPlants" id="OBART07G11100.1">
    <property type="protein sequence ID" value="OBART07G11100.1"/>
    <property type="gene ID" value="OBART07G11100"/>
</dbReference>
<dbReference type="HOGENOM" id="CLU_1333733_0_0_1"/>
<feature type="region of interest" description="Disordered" evidence="1">
    <location>
        <begin position="1"/>
        <end position="36"/>
    </location>
</feature>
<evidence type="ECO:0000256" key="1">
    <source>
        <dbReference type="SAM" id="MobiDB-lite"/>
    </source>
</evidence>
<dbReference type="PaxDb" id="65489-OBART07G11100.1"/>
<evidence type="ECO:0000313" key="3">
    <source>
        <dbReference type="Proteomes" id="UP000026960"/>
    </source>
</evidence>
<keyword evidence="3" id="KW-1185">Reference proteome</keyword>
<feature type="compositionally biased region" description="Low complexity" evidence="1">
    <location>
        <begin position="15"/>
        <end position="24"/>
    </location>
</feature>
<organism evidence="2">
    <name type="scientific">Oryza barthii</name>
    <dbReference type="NCBI Taxonomy" id="65489"/>
    <lineage>
        <taxon>Eukaryota</taxon>
        <taxon>Viridiplantae</taxon>
        <taxon>Streptophyta</taxon>
        <taxon>Embryophyta</taxon>
        <taxon>Tracheophyta</taxon>
        <taxon>Spermatophyta</taxon>
        <taxon>Magnoliopsida</taxon>
        <taxon>Liliopsida</taxon>
        <taxon>Poales</taxon>
        <taxon>Poaceae</taxon>
        <taxon>BOP clade</taxon>
        <taxon>Oryzoideae</taxon>
        <taxon>Oryzeae</taxon>
        <taxon>Oryzinae</taxon>
        <taxon>Oryza</taxon>
    </lineage>
</organism>
<dbReference type="Proteomes" id="UP000026960">
    <property type="component" value="Chromosome 7"/>
</dbReference>
<reference evidence="2" key="2">
    <citation type="submission" date="2015-03" db="UniProtKB">
        <authorList>
            <consortium name="EnsemblPlants"/>
        </authorList>
    </citation>
    <scope>IDENTIFICATION</scope>
</reference>
<accession>A0A0D3GPW2</accession>
<dbReference type="AlphaFoldDB" id="A0A0D3GPW2"/>
<evidence type="ECO:0000313" key="2">
    <source>
        <dbReference type="EnsemblPlants" id="OBART07G11100.1"/>
    </source>
</evidence>
<protein>
    <submittedName>
        <fullName evidence="2">Uncharacterized protein</fullName>
    </submittedName>
</protein>